<organism evidence="3 4">
    <name type="scientific">Corynebacterium gerontici</name>
    <dbReference type="NCBI Taxonomy" id="2079234"/>
    <lineage>
        <taxon>Bacteria</taxon>
        <taxon>Bacillati</taxon>
        <taxon>Actinomycetota</taxon>
        <taxon>Actinomycetes</taxon>
        <taxon>Mycobacteriales</taxon>
        <taxon>Corynebacteriaceae</taxon>
        <taxon>Corynebacterium</taxon>
    </lineage>
</organism>
<dbReference type="InterPro" id="IPR036938">
    <property type="entry name" value="PAP2/HPO_sf"/>
</dbReference>
<dbReference type="AlphaFoldDB" id="A0A3G6IXU8"/>
<evidence type="ECO:0000313" key="4">
    <source>
        <dbReference type="Proteomes" id="UP000271587"/>
    </source>
</evidence>
<dbReference type="GO" id="GO:0030288">
    <property type="term" value="C:outer membrane-bounded periplasmic space"/>
    <property type="evidence" value="ECO:0007669"/>
    <property type="project" value="InterPro"/>
</dbReference>
<dbReference type="KEGG" id="cgk:CGERO_01355"/>
<dbReference type="EC" id="3.1.3.2" evidence="3"/>
<dbReference type="GO" id="GO:0003993">
    <property type="term" value="F:acid phosphatase activity"/>
    <property type="evidence" value="ECO:0007669"/>
    <property type="project" value="UniProtKB-EC"/>
</dbReference>
<dbReference type="InterPro" id="IPR001011">
    <property type="entry name" value="Acid_Pase_classA_bac"/>
</dbReference>
<evidence type="ECO:0000256" key="1">
    <source>
        <dbReference type="SAM" id="SignalP"/>
    </source>
</evidence>
<dbReference type="SMART" id="SM00014">
    <property type="entry name" value="acidPPc"/>
    <property type="match status" value="1"/>
</dbReference>
<feature type="chain" id="PRO_5018133365" evidence="1">
    <location>
        <begin position="21"/>
        <end position="381"/>
    </location>
</feature>
<evidence type="ECO:0000313" key="3">
    <source>
        <dbReference type="EMBL" id="AZA10605.1"/>
    </source>
</evidence>
<protein>
    <submittedName>
        <fullName evidence="3">Major phosphate-irrepressible acid phosphatase</fullName>
        <ecNumber evidence="3">3.1.3.2</ecNumber>
    </submittedName>
</protein>
<dbReference type="Proteomes" id="UP000271587">
    <property type="component" value="Chromosome"/>
</dbReference>
<keyword evidence="4" id="KW-1185">Reference proteome</keyword>
<reference evidence="3 4" key="1">
    <citation type="submission" date="2018-11" db="EMBL/GenBank/DDBJ databases">
        <authorList>
            <person name="Kleinhagauer T."/>
            <person name="Glaeser S.P."/>
            <person name="Spergser J."/>
            <person name="Ruckert C."/>
            <person name="Kaempfer P."/>
            <person name="Busse H.-J."/>
        </authorList>
    </citation>
    <scope>NUCLEOTIDE SEQUENCE [LARGE SCALE GENOMIC DNA]</scope>
    <source>
        <strain evidence="3 4">W8</strain>
    </source>
</reference>
<dbReference type="SUPFAM" id="SSF48317">
    <property type="entry name" value="Acid phosphatase/Vanadium-dependent haloperoxidase"/>
    <property type="match status" value="1"/>
</dbReference>
<dbReference type="InterPro" id="IPR000326">
    <property type="entry name" value="PAP2/HPO"/>
</dbReference>
<dbReference type="RefSeq" id="WP_245998850.1">
    <property type="nucleotide sequence ID" value="NZ_CP033897.1"/>
</dbReference>
<evidence type="ECO:0000259" key="2">
    <source>
        <dbReference type="SMART" id="SM00014"/>
    </source>
</evidence>
<feature type="domain" description="Phosphatidic acid phosphatase type 2/haloperoxidase" evidence="2">
    <location>
        <begin position="134"/>
        <end position="248"/>
    </location>
</feature>
<dbReference type="Gene3D" id="1.20.144.10">
    <property type="entry name" value="Phosphatidic acid phosphatase type 2/haloperoxidase"/>
    <property type="match status" value="1"/>
</dbReference>
<dbReference type="PANTHER" id="PTHR14969">
    <property type="entry name" value="SPHINGOSINE-1-PHOSPHATE PHOSPHOHYDROLASE"/>
    <property type="match status" value="1"/>
</dbReference>
<name>A0A3G6IXU8_9CORY</name>
<dbReference type="PANTHER" id="PTHR14969:SF13">
    <property type="entry name" value="AT30094P"/>
    <property type="match status" value="1"/>
</dbReference>
<sequence precursor="true">MRRIATALLTATLAASGMQAWGVEKPEPQPFGLDAYWIYQSDRSSYPDWIYDQVIGEFKDLKANHPEVMQSNLDQVVKINNNADADTIARAQQDAATDTEGVLGHFADAFGSELGQQFRDALAEGRLPKTTMMFDGVTARAGGLANSTFIEKEIFANERPYIEHPDQIKRYDVPGKDIYPTSKSFPSGHTNQATWTTTLLAVLLPEAAPQLLERGSAAGYHRMVLGVHYPLDVIGGRMTGIAAAADRWNDQRMRANLEAVGQEIRAELEWRCGASLSECMARQAEDPQAAVERYTERLNYDFDPVNSLDAPMVVPPQAPDLLLGAFPELSYEQRASILAQTAGPAGMPLDNSSASWERINLAKAMTANVRTEADGSVTVVN</sequence>
<keyword evidence="3" id="KW-0378">Hydrolase</keyword>
<keyword evidence="1" id="KW-0732">Signal</keyword>
<feature type="signal peptide" evidence="1">
    <location>
        <begin position="1"/>
        <end position="20"/>
    </location>
</feature>
<proteinExistence type="predicted"/>
<dbReference type="CDD" id="cd03397">
    <property type="entry name" value="PAP2_acid_phosphatase"/>
    <property type="match status" value="1"/>
</dbReference>
<dbReference type="EMBL" id="CP033897">
    <property type="protein sequence ID" value="AZA10605.1"/>
    <property type="molecule type" value="Genomic_DNA"/>
</dbReference>
<gene>
    <name evidence="3" type="primary">phoC</name>
    <name evidence="3" type="ORF">CGERO_01355</name>
</gene>
<accession>A0A3G6IXU8</accession>
<dbReference type="Pfam" id="PF01569">
    <property type="entry name" value="PAP2"/>
    <property type="match status" value="1"/>
</dbReference>